<dbReference type="EMBL" id="GBBI01001244">
    <property type="protein sequence ID" value="JAC17468.1"/>
    <property type="molecule type" value="mRNA"/>
</dbReference>
<keyword evidence="2" id="KW-0131">Cell cycle</keyword>
<sequence length="322" mass="37210">MKICEKSACSFPNWYPIFKSVTFLAEYISIPDEVLQYLKDDGVTIPREALIEKVKSTYIDDITYTDWDSEGEDDDEVTLPTFPVFSNQLRNIMKKFGGSVFVKLNWSAPTDAAWIATNNCLKCSNLQDIYLLLKSSDKISQDLDAKYNKIPSKYFIVLKKWEDIHPGSEFRCFVSDKQLIAITQRDTAEFHRHIIQSKCDIINDINTLFYGKIKDRFVLSNYSFDVVWNPLSIKIVDFNVFISPEIDTYLFSIGELQEMQYEEGISPEFRYIGEEVGIQPVNLGRHFGMPKEFSEISADKSRSLIELLQTQVQIQGNEEDEL</sequence>
<organism evidence="2">
    <name type="scientific">Triatoma infestans</name>
    <name type="common">Assassin bug</name>
    <dbReference type="NCBI Taxonomy" id="30076"/>
    <lineage>
        <taxon>Eukaryota</taxon>
        <taxon>Metazoa</taxon>
        <taxon>Ecdysozoa</taxon>
        <taxon>Arthropoda</taxon>
        <taxon>Hexapoda</taxon>
        <taxon>Insecta</taxon>
        <taxon>Pterygota</taxon>
        <taxon>Neoptera</taxon>
        <taxon>Paraneoptera</taxon>
        <taxon>Hemiptera</taxon>
        <taxon>Heteroptera</taxon>
        <taxon>Panheteroptera</taxon>
        <taxon>Cimicomorpha</taxon>
        <taxon>Reduviidae</taxon>
        <taxon>Triatominae</taxon>
        <taxon>Triatoma</taxon>
    </lineage>
</organism>
<dbReference type="InterPro" id="IPR009772">
    <property type="entry name" value="CDC123"/>
</dbReference>
<protein>
    <submittedName>
        <fullName evidence="2">Putative cell division cycle protein</fullName>
    </submittedName>
</protein>
<dbReference type="GO" id="GO:0005737">
    <property type="term" value="C:cytoplasm"/>
    <property type="evidence" value="ECO:0007669"/>
    <property type="project" value="TreeGrafter"/>
</dbReference>
<evidence type="ECO:0000256" key="1">
    <source>
        <dbReference type="ARBA" id="ARBA00011047"/>
    </source>
</evidence>
<comment type="similarity">
    <text evidence="1">Belongs to the CDC123 family.</text>
</comment>
<keyword evidence="2" id="KW-0132">Cell division</keyword>
<dbReference type="AlphaFoldDB" id="A0A023F981"/>
<dbReference type="Pfam" id="PF07065">
    <property type="entry name" value="D123"/>
    <property type="match status" value="1"/>
</dbReference>
<proteinExistence type="evidence at transcript level"/>
<evidence type="ECO:0000313" key="2">
    <source>
        <dbReference type="EMBL" id="JAC17468.1"/>
    </source>
</evidence>
<name>A0A023F981_TRIIF</name>
<reference evidence="2" key="1">
    <citation type="journal article" date="2014" name="PLoS Negl. Trop. Dis.">
        <title>An updated insight into the Sialotranscriptome of Triatoma infestans: developmental stage and geographic variations.</title>
        <authorList>
            <person name="Schwarz A."/>
            <person name="Medrano-Mercado N."/>
            <person name="Schaub G.A."/>
            <person name="Struchiner C.J."/>
            <person name="Bargues M.D."/>
            <person name="Levy M.Z."/>
            <person name="Ribeiro J.M."/>
        </authorList>
    </citation>
    <scope>NUCLEOTIDE SEQUENCE</scope>
    <source>
        <strain evidence="2">Chile</strain>
        <tissue evidence="2">Salivary glands</tissue>
    </source>
</reference>
<dbReference type="GO" id="GO:0051301">
    <property type="term" value="P:cell division"/>
    <property type="evidence" value="ECO:0007669"/>
    <property type="project" value="UniProtKB-KW"/>
</dbReference>
<dbReference type="PANTHER" id="PTHR15323:SF6">
    <property type="entry name" value="CELL DIVISION CYCLE PROTEIN 123 HOMOLOG"/>
    <property type="match status" value="1"/>
</dbReference>
<dbReference type="PANTHER" id="PTHR15323">
    <property type="entry name" value="D123 PROTEIN"/>
    <property type="match status" value="1"/>
</dbReference>
<accession>A0A023F981</accession>